<feature type="region of interest" description="Disordered" evidence="2">
    <location>
        <begin position="312"/>
        <end position="333"/>
    </location>
</feature>
<dbReference type="Gene3D" id="1.10.340.70">
    <property type="match status" value="1"/>
</dbReference>
<feature type="compositionally biased region" description="Polar residues" evidence="2">
    <location>
        <begin position="425"/>
        <end position="436"/>
    </location>
</feature>
<dbReference type="AlphaFoldDB" id="A0AAW0MXT4"/>
<reference evidence="5" key="1">
    <citation type="submission" date="2024-04" db="EMBL/GenBank/DDBJ databases">
        <title>Salinicola lusitanus LLJ914,a marine bacterium isolated from the Okinawa Trough.</title>
        <authorList>
            <person name="Li J."/>
        </authorList>
    </citation>
    <scope>NUCLEOTIDE SEQUENCE [LARGE SCALE GENOMIC DNA]</scope>
</reference>
<evidence type="ECO:0000256" key="1">
    <source>
        <dbReference type="ARBA" id="ARBA00039658"/>
    </source>
</evidence>
<sequence length="472" mass="53675">MACRSFRHSQIKIWAEKQRADPCLREVLHQMETGEKVPPTVKQEMPDIALLLRELNRLELHDGVLYRRRHDGEHISYQLVLPEELRPSVLTALHNDMGHMGVERTIDLIRSRFFWPRMAAEVETKIRTCPRCIRRKASPEKAAPLMNIKTSRPLELLLTGFTPYELMFGRSPRLPVDLAFGLPLREHPSQSHSQYVKDLRARLEQSYQLASKSAEKSALRNKSRFDSRVTPSSLEVGDRVLVRNVRLRGKHKLEDKWERDVFVVLSRSGDLPVYRVRPENNAHAPIRTLHRDLLLPCGFLPVETQPIVPERSPVRRPVTRSQPQAEPEIDQSEDELPYFVNQSPKYFRTEHIVPVVPVPTLTDPVEPELLLPINLPDPEVSSTMVTSLPPSVDIPEHLSPSDIEHTVPLPDDSNGGDESCDQVETLPNMTEPSSSADESDLVVVADPEPTVRRSARSRQPPTRLGYSVLGNP</sequence>
<comment type="caution">
    <text evidence="4">The sequence shown here is derived from an EMBL/GenBank/DDBJ whole genome shotgun (WGS) entry which is preliminary data.</text>
</comment>
<dbReference type="Pfam" id="PF17921">
    <property type="entry name" value="Integrase_H2C2"/>
    <property type="match status" value="1"/>
</dbReference>
<accession>A0AAW0MXT4</accession>
<dbReference type="EMBL" id="JBBPFD010000020">
    <property type="protein sequence ID" value="KAK7884497.1"/>
    <property type="molecule type" value="Genomic_DNA"/>
</dbReference>
<dbReference type="Proteomes" id="UP001460270">
    <property type="component" value="Unassembled WGS sequence"/>
</dbReference>
<evidence type="ECO:0000313" key="4">
    <source>
        <dbReference type="EMBL" id="KAK7884497.1"/>
    </source>
</evidence>
<evidence type="ECO:0000259" key="3">
    <source>
        <dbReference type="Pfam" id="PF17921"/>
    </source>
</evidence>
<evidence type="ECO:0000313" key="5">
    <source>
        <dbReference type="Proteomes" id="UP001460270"/>
    </source>
</evidence>
<protein>
    <recommendedName>
        <fullName evidence="1">Gypsy retrotransposon integrase-like protein 1</fullName>
    </recommendedName>
</protein>
<name>A0AAW0MXT4_9GOBI</name>
<proteinExistence type="predicted"/>
<dbReference type="PANTHER" id="PTHR37984:SF15">
    <property type="entry name" value="INTEGRASE CATALYTIC DOMAIN-CONTAINING PROTEIN"/>
    <property type="match status" value="1"/>
</dbReference>
<feature type="domain" description="Integrase zinc-binding" evidence="3">
    <location>
        <begin position="82"/>
        <end position="137"/>
    </location>
</feature>
<dbReference type="InterPro" id="IPR041588">
    <property type="entry name" value="Integrase_H2C2"/>
</dbReference>
<gene>
    <name evidence="4" type="ORF">WMY93_027620</name>
</gene>
<feature type="region of interest" description="Disordered" evidence="2">
    <location>
        <begin position="394"/>
        <end position="472"/>
    </location>
</feature>
<dbReference type="PANTHER" id="PTHR37984">
    <property type="entry name" value="PROTEIN CBG26694"/>
    <property type="match status" value="1"/>
</dbReference>
<evidence type="ECO:0000256" key="2">
    <source>
        <dbReference type="SAM" id="MobiDB-lite"/>
    </source>
</evidence>
<dbReference type="InterPro" id="IPR050951">
    <property type="entry name" value="Retrovirus_Pol_polyprotein"/>
</dbReference>
<dbReference type="FunFam" id="1.10.340.70:FF:000001">
    <property type="entry name" value="Retrovirus-related Pol polyprotein from transposon gypsy-like Protein"/>
    <property type="match status" value="1"/>
</dbReference>
<keyword evidence="5" id="KW-1185">Reference proteome</keyword>
<organism evidence="4 5">
    <name type="scientific">Mugilogobius chulae</name>
    <name type="common">yellowstripe goby</name>
    <dbReference type="NCBI Taxonomy" id="88201"/>
    <lineage>
        <taxon>Eukaryota</taxon>
        <taxon>Metazoa</taxon>
        <taxon>Chordata</taxon>
        <taxon>Craniata</taxon>
        <taxon>Vertebrata</taxon>
        <taxon>Euteleostomi</taxon>
        <taxon>Actinopterygii</taxon>
        <taxon>Neopterygii</taxon>
        <taxon>Teleostei</taxon>
        <taxon>Neoteleostei</taxon>
        <taxon>Acanthomorphata</taxon>
        <taxon>Gobiaria</taxon>
        <taxon>Gobiiformes</taxon>
        <taxon>Gobioidei</taxon>
        <taxon>Gobiidae</taxon>
        <taxon>Gobionellinae</taxon>
        <taxon>Mugilogobius</taxon>
    </lineage>
</organism>